<feature type="non-terminal residue" evidence="1">
    <location>
        <position position="1"/>
    </location>
</feature>
<evidence type="ECO:0000313" key="1">
    <source>
        <dbReference type="EMBL" id="MCI90639.1"/>
    </source>
</evidence>
<protein>
    <submittedName>
        <fullName evidence="1">Uncharacterized protein</fullName>
    </submittedName>
</protein>
<organism evidence="1 2">
    <name type="scientific">Trifolium medium</name>
    <dbReference type="NCBI Taxonomy" id="97028"/>
    <lineage>
        <taxon>Eukaryota</taxon>
        <taxon>Viridiplantae</taxon>
        <taxon>Streptophyta</taxon>
        <taxon>Embryophyta</taxon>
        <taxon>Tracheophyta</taxon>
        <taxon>Spermatophyta</taxon>
        <taxon>Magnoliopsida</taxon>
        <taxon>eudicotyledons</taxon>
        <taxon>Gunneridae</taxon>
        <taxon>Pentapetalae</taxon>
        <taxon>rosids</taxon>
        <taxon>fabids</taxon>
        <taxon>Fabales</taxon>
        <taxon>Fabaceae</taxon>
        <taxon>Papilionoideae</taxon>
        <taxon>50 kb inversion clade</taxon>
        <taxon>NPAAA clade</taxon>
        <taxon>Hologalegina</taxon>
        <taxon>IRL clade</taxon>
        <taxon>Trifolieae</taxon>
        <taxon>Trifolium</taxon>
    </lineage>
</organism>
<sequence>YGKRMVSVLAQWNHPDVEGAGR</sequence>
<dbReference type="EMBL" id="LXQA011250173">
    <property type="protein sequence ID" value="MCI90639.1"/>
    <property type="molecule type" value="Genomic_DNA"/>
</dbReference>
<dbReference type="Proteomes" id="UP000265520">
    <property type="component" value="Unassembled WGS sequence"/>
</dbReference>
<dbReference type="AlphaFoldDB" id="A0A392VT65"/>
<name>A0A392VT65_9FABA</name>
<proteinExistence type="predicted"/>
<comment type="caution">
    <text evidence="1">The sequence shown here is derived from an EMBL/GenBank/DDBJ whole genome shotgun (WGS) entry which is preliminary data.</text>
</comment>
<accession>A0A392VT65</accession>
<evidence type="ECO:0000313" key="2">
    <source>
        <dbReference type="Proteomes" id="UP000265520"/>
    </source>
</evidence>
<reference evidence="1 2" key="1">
    <citation type="journal article" date="2018" name="Front. Plant Sci.">
        <title>Red Clover (Trifolium pratense) and Zigzag Clover (T. medium) - A Picture of Genomic Similarities and Differences.</title>
        <authorList>
            <person name="Dluhosova J."/>
            <person name="Istvanek J."/>
            <person name="Nedelnik J."/>
            <person name="Repkova J."/>
        </authorList>
    </citation>
    <scope>NUCLEOTIDE SEQUENCE [LARGE SCALE GENOMIC DNA]</scope>
    <source>
        <strain evidence="2">cv. 10/8</strain>
        <tissue evidence="1">Leaf</tissue>
    </source>
</reference>
<keyword evidence="2" id="KW-1185">Reference proteome</keyword>